<dbReference type="Pfam" id="PF13102">
    <property type="entry name" value="Phage_int_SAM_5"/>
    <property type="match status" value="1"/>
</dbReference>
<feature type="domain" description="Tyr recombinase" evidence="4">
    <location>
        <begin position="110"/>
        <end position="299"/>
    </location>
</feature>
<evidence type="ECO:0000313" key="5">
    <source>
        <dbReference type="EMBL" id="QCQ46735.1"/>
    </source>
</evidence>
<dbReference type="EMBL" id="CP036546">
    <property type="protein sequence ID" value="QCQ46735.1"/>
    <property type="molecule type" value="Genomic_DNA"/>
</dbReference>
<dbReference type="GeneID" id="99672346"/>
<evidence type="ECO:0000256" key="1">
    <source>
        <dbReference type="ARBA" id="ARBA00008857"/>
    </source>
</evidence>
<accession>A0A081UHK7</accession>
<dbReference type="Gene3D" id="1.10.150.130">
    <property type="match status" value="1"/>
</dbReference>
<reference evidence="6 8" key="2">
    <citation type="submission" date="2018-08" db="EMBL/GenBank/DDBJ databases">
        <title>A genome reference for cultivated species of the human gut microbiota.</title>
        <authorList>
            <person name="Zou Y."/>
            <person name="Xue W."/>
            <person name="Luo G."/>
        </authorList>
    </citation>
    <scope>NUCLEOTIDE SEQUENCE [LARGE SCALE GENOMIC DNA]</scope>
    <source>
        <strain evidence="6 8">OF01-1</strain>
    </source>
</reference>
<dbReference type="Proteomes" id="UP000036847">
    <property type="component" value="Chromosome"/>
</dbReference>
<dbReference type="InterPro" id="IPR002104">
    <property type="entry name" value="Integrase_catalytic"/>
</dbReference>
<protein>
    <submittedName>
        <fullName evidence="6">Integrase</fullName>
    </submittedName>
</protein>
<dbReference type="GO" id="GO:0003677">
    <property type="term" value="F:DNA binding"/>
    <property type="evidence" value="ECO:0007669"/>
    <property type="project" value="UniProtKB-KW"/>
</dbReference>
<dbReference type="EMBL" id="QSDG01000017">
    <property type="protein sequence ID" value="RGY66810.1"/>
    <property type="molecule type" value="Genomic_DNA"/>
</dbReference>
<dbReference type="InterPro" id="IPR013762">
    <property type="entry name" value="Integrase-like_cat_sf"/>
</dbReference>
<gene>
    <name evidence="6" type="ORF">DXA27_17040</name>
    <name evidence="5" type="ORF">EC80_018830</name>
</gene>
<reference evidence="5 7" key="3">
    <citation type="submission" date="2019-03" db="EMBL/GenBank/DDBJ databases">
        <title>Complete genome assembly of MDR B. fragilis.</title>
        <authorList>
            <person name="Sydenham T.V."/>
            <person name="Hasman H."/>
            <person name="Justesen U.S."/>
        </authorList>
    </citation>
    <scope>NUCLEOTIDE SEQUENCE [LARGE SCALE GENOMIC DNA]</scope>
    <source>
        <strain evidence="5 7">DCMSKEJBY0001B</strain>
    </source>
</reference>
<dbReference type="GO" id="GO:0006310">
    <property type="term" value="P:DNA recombination"/>
    <property type="evidence" value="ECO:0007669"/>
    <property type="project" value="UniProtKB-KW"/>
</dbReference>
<keyword evidence="3" id="KW-0233">DNA recombination</keyword>
<dbReference type="Pfam" id="PF00589">
    <property type="entry name" value="Phage_integrase"/>
    <property type="match status" value="1"/>
</dbReference>
<evidence type="ECO:0000256" key="3">
    <source>
        <dbReference type="ARBA" id="ARBA00023172"/>
    </source>
</evidence>
<evidence type="ECO:0000313" key="8">
    <source>
        <dbReference type="Proteomes" id="UP000284614"/>
    </source>
</evidence>
<dbReference type="Gene3D" id="1.10.443.10">
    <property type="entry name" value="Intergrase catalytic core"/>
    <property type="match status" value="1"/>
</dbReference>
<comment type="similarity">
    <text evidence="1">Belongs to the 'phage' integrase family.</text>
</comment>
<dbReference type="InterPro" id="IPR050090">
    <property type="entry name" value="Tyrosine_recombinase_XerCD"/>
</dbReference>
<dbReference type="Proteomes" id="UP000284614">
    <property type="component" value="Unassembled WGS sequence"/>
</dbReference>
<evidence type="ECO:0000313" key="6">
    <source>
        <dbReference type="EMBL" id="RGY66810.1"/>
    </source>
</evidence>
<organism evidence="6 8">
    <name type="scientific">Bacteroides fragilis</name>
    <dbReference type="NCBI Taxonomy" id="817"/>
    <lineage>
        <taxon>Bacteria</taxon>
        <taxon>Pseudomonadati</taxon>
        <taxon>Bacteroidota</taxon>
        <taxon>Bacteroidia</taxon>
        <taxon>Bacteroidales</taxon>
        <taxon>Bacteroidaceae</taxon>
        <taxon>Bacteroides</taxon>
    </lineage>
</organism>
<evidence type="ECO:0000259" key="4">
    <source>
        <dbReference type="PROSITE" id="PS51898"/>
    </source>
</evidence>
<name>A0A081UHK7_BACFG</name>
<dbReference type="GO" id="GO:0015074">
    <property type="term" value="P:DNA integration"/>
    <property type="evidence" value="ECO:0007669"/>
    <property type="project" value="InterPro"/>
</dbReference>
<dbReference type="PROSITE" id="PS51898">
    <property type="entry name" value="TYR_RECOMBINASE"/>
    <property type="match status" value="1"/>
</dbReference>
<proteinExistence type="inferred from homology"/>
<reference evidence="5" key="1">
    <citation type="book" date="2014" name="THE 24TH EUROPEAN CONGRESS OF CLINICAL MICROBIOLOGY AND INFECTIOUS DISEASES" publisher="ECCMID 2014" city="Barcelona, Spain">
        <title>Identification of resistance genes in three multidrug-resistant Bacteroides fragilis isolates by whole genome sequencing.</title>
        <editorList>
            <person name="Unknown"/>
            <person name="A."/>
        </editorList>
        <authorList>
            <person name="Sydenham T.V."/>
            <person name="Hasman H."/>
            <person name="Wang M."/>
            <person name="Soki J."/>
            <person name="Nagy E."/>
            <person name="Justesen U.S."/>
        </authorList>
    </citation>
    <scope>NUCLEOTIDE SEQUENCE</scope>
    <source>
        <strain evidence="5">DCMSKEJBY0001B</strain>
    </source>
</reference>
<dbReference type="SUPFAM" id="SSF56349">
    <property type="entry name" value="DNA breaking-rejoining enzymes"/>
    <property type="match status" value="1"/>
</dbReference>
<dbReference type="PANTHER" id="PTHR30349:SF64">
    <property type="entry name" value="PROPHAGE INTEGRASE INTD-RELATED"/>
    <property type="match status" value="1"/>
</dbReference>
<dbReference type="PANTHER" id="PTHR30349">
    <property type="entry name" value="PHAGE INTEGRASE-RELATED"/>
    <property type="match status" value="1"/>
</dbReference>
<dbReference type="RefSeq" id="WP_005807001.1">
    <property type="nucleotide sequence ID" value="NZ_CAXSXC010000009.1"/>
</dbReference>
<evidence type="ECO:0000313" key="7">
    <source>
        <dbReference type="Proteomes" id="UP000036847"/>
    </source>
</evidence>
<evidence type="ECO:0000256" key="2">
    <source>
        <dbReference type="ARBA" id="ARBA00023125"/>
    </source>
</evidence>
<dbReference type="AlphaFoldDB" id="A0A081UHK7"/>
<dbReference type="InterPro" id="IPR011010">
    <property type="entry name" value="DNA_brk_join_enz"/>
</dbReference>
<dbReference type="InterPro" id="IPR025269">
    <property type="entry name" value="SAM-like_dom"/>
</dbReference>
<sequence length="314" mass="35349">MKKQSLTFYLASLVKKMKSGGRYGTAHVYDCAMKSFSAFCGNKAVPFGVLTPECLKRYENHLRGAGKRENTVSTYLRMLKAAYRRAVREKIVEDYDPMLFSDVGTGTRAGIKRAIEPDVMSRILNADLSALPKSLRTACVRASLMYRFRGMSFADYAYLPAEGLQPKKRLTYKRKKTGRALTALVSAETQALIDLDANPQEGSDYLFPILGTCEWGSEAGYKTYQRELRKFNHRLDRLSKVLGLGVRISSYTIRHTWATTAFRQKVPIGLIANAMGHSSVKVTETYLKPFEEEELNRVNEGIIKYTMGQMNAAV</sequence>
<keyword evidence="2" id="KW-0238">DNA-binding</keyword>
<dbReference type="InterPro" id="IPR010998">
    <property type="entry name" value="Integrase_recombinase_N"/>
</dbReference>
<dbReference type="OrthoDB" id="1112270at2"/>